<feature type="domain" description="GAIN-B" evidence="6">
    <location>
        <begin position="1"/>
        <end position="97"/>
    </location>
</feature>
<dbReference type="AlphaFoldDB" id="A0A8X6NNA5"/>
<dbReference type="Proteomes" id="UP000887013">
    <property type="component" value="Unassembled WGS sequence"/>
</dbReference>
<evidence type="ECO:0000256" key="4">
    <source>
        <dbReference type="ARBA" id="ARBA00023136"/>
    </source>
</evidence>
<evidence type="ECO:0000313" key="7">
    <source>
        <dbReference type="EMBL" id="GFT22902.1"/>
    </source>
</evidence>
<accession>A0A8X6NNA5</accession>
<dbReference type="Pfam" id="PF01825">
    <property type="entry name" value="GPS"/>
    <property type="match status" value="1"/>
</dbReference>
<feature type="non-terminal residue" evidence="7">
    <location>
        <position position="1"/>
    </location>
</feature>
<proteinExistence type="predicted"/>
<keyword evidence="5" id="KW-1015">Disulfide bond</keyword>
<keyword evidence="4" id="KW-0472">Membrane</keyword>
<dbReference type="InterPro" id="IPR057244">
    <property type="entry name" value="GAIN_B"/>
</dbReference>
<dbReference type="InterPro" id="IPR046338">
    <property type="entry name" value="GAIN_dom_sf"/>
</dbReference>
<dbReference type="EMBL" id="BMAW01011285">
    <property type="protein sequence ID" value="GFT22902.1"/>
    <property type="molecule type" value="Genomic_DNA"/>
</dbReference>
<dbReference type="OrthoDB" id="6437696at2759"/>
<evidence type="ECO:0000313" key="8">
    <source>
        <dbReference type="Proteomes" id="UP000887013"/>
    </source>
</evidence>
<reference evidence="7" key="1">
    <citation type="submission" date="2020-08" db="EMBL/GenBank/DDBJ databases">
        <title>Multicomponent nature underlies the extraordinary mechanical properties of spider dragline silk.</title>
        <authorList>
            <person name="Kono N."/>
            <person name="Nakamura H."/>
            <person name="Mori M."/>
            <person name="Yoshida Y."/>
            <person name="Ohtoshi R."/>
            <person name="Malay A.D."/>
            <person name="Moran D.A.P."/>
            <person name="Tomita M."/>
            <person name="Numata K."/>
            <person name="Arakawa K."/>
        </authorList>
    </citation>
    <scope>NUCLEOTIDE SEQUENCE</scope>
</reference>
<dbReference type="InterPro" id="IPR000203">
    <property type="entry name" value="GPS"/>
</dbReference>
<dbReference type="SMART" id="SM00303">
    <property type="entry name" value="GPS"/>
    <property type="match status" value="1"/>
</dbReference>
<dbReference type="PANTHER" id="PTHR12011">
    <property type="entry name" value="ADHESION G-PROTEIN COUPLED RECEPTOR"/>
    <property type="match status" value="1"/>
</dbReference>
<dbReference type="PANTHER" id="PTHR12011:SF347">
    <property type="entry name" value="FI21270P1-RELATED"/>
    <property type="match status" value="1"/>
</dbReference>
<sequence>RMKITSGIIGVSLGDYNTSYELPENETVKIILNHPPRPPGASPVCVFLNFNNPKNDNVYGVWDSTGCNIIRHELEFTECECSHLTNFAILLIRTLEFKEEDSDILDILSNMLQYIVCISTADNNNISNSQVSKKQAQHDHVQFSHLPISYEHPSADRIEESCDHSK</sequence>
<comment type="caution">
    <text evidence="7">The sequence shown here is derived from an EMBL/GenBank/DDBJ whole genome shotgun (WGS) entry which is preliminary data.</text>
</comment>
<organism evidence="7 8">
    <name type="scientific">Nephila pilipes</name>
    <name type="common">Giant wood spider</name>
    <name type="synonym">Nephila maculata</name>
    <dbReference type="NCBI Taxonomy" id="299642"/>
    <lineage>
        <taxon>Eukaryota</taxon>
        <taxon>Metazoa</taxon>
        <taxon>Ecdysozoa</taxon>
        <taxon>Arthropoda</taxon>
        <taxon>Chelicerata</taxon>
        <taxon>Arachnida</taxon>
        <taxon>Araneae</taxon>
        <taxon>Araneomorphae</taxon>
        <taxon>Entelegynae</taxon>
        <taxon>Araneoidea</taxon>
        <taxon>Nephilidae</taxon>
        <taxon>Nephila</taxon>
    </lineage>
</organism>
<name>A0A8X6NNA5_NEPPI</name>
<dbReference type="PROSITE" id="PS50221">
    <property type="entry name" value="GAIN_B"/>
    <property type="match status" value="1"/>
</dbReference>
<keyword evidence="3" id="KW-1133">Transmembrane helix</keyword>
<gene>
    <name evidence="7" type="primary">AVEN_268119_1</name>
    <name evidence="7" type="ORF">NPIL_460611</name>
</gene>
<protein>
    <submittedName>
        <fullName evidence="7">GPS domain-containing protein</fullName>
    </submittedName>
</protein>
<evidence type="ECO:0000256" key="5">
    <source>
        <dbReference type="ARBA" id="ARBA00023157"/>
    </source>
</evidence>
<keyword evidence="8" id="KW-1185">Reference proteome</keyword>
<dbReference type="Gene3D" id="2.60.220.50">
    <property type="match status" value="1"/>
</dbReference>
<keyword evidence="2" id="KW-0812">Transmembrane</keyword>
<evidence type="ECO:0000256" key="2">
    <source>
        <dbReference type="ARBA" id="ARBA00022692"/>
    </source>
</evidence>
<evidence type="ECO:0000256" key="1">
    <source>
        <dbReference type="ARBA" id="ARBA00004370"/>
    </source>
</evidence>
<comment type="subcellular location">
    <subcellularLocation>
        <location evidence="1">Membrane</location>
    </subcellularLocation>
</comment>
<evidence type="ECO:0000259" key="6">
    <source>
        <dbReference type="PROSITE" id="PS50221"/>
    </source>
</evidence>
<dbReference type="GO" id="GO:0005886">
    <property type="term" value="C:plasma membrane"/>
    <property type="evidence" value="ECO:0007669"/>
    <property type="project" value="TreeGrafter"/>
</dbReference>
<evidence type="ECO:0000256" key="3">
    <source>
        <dbReference type="ARBA" id="ARBA00022989"/>
    </source>
</evidence>